<organism evidence="7 8">
    <name type="scientific">Antrihabitans stalactiti</name>
    <dbReference type="NCBI Taxonomy" id="2584121"/>
    <lineage>
        <taxon>Bacteria</taxon>
        <taxon>Bacillati</taxon>
        <taxon>Actinomycetota</taxon>
        <taxon>Actinomycetes</taxon>
        <taxon>Mycobacteriales</taxon>
        <taxon>Nocardiaceae</taxon>
        <taxon>Antrihabitans</taxon>
    </lineage>
</organism>
<accession>A0A848KTQ4</accession>
<dbReference type="RefSeq" id="WP_169594905.1">
    <property type="nucleotide sequence ID" value="NZ_VCQU01000020.1"/>
</dbReference>
<evidence type="ECO:0000313" key="8">
    <source>
        <dbReference type="Proteomes" id="UP000535543"/>
    </source>
</evidence>
<sequence>MFAQLVRFALVGGASNAVYGLAFVVLSSHGVLTANFLGAILSTALANELHRSITFGASERVGWLSAQLEGGGLALVGLVVSTLAIGAFHSAYPAASALAAGALVVSVSAAIGGLRFLALRGLVFAA</sequence>
<keyword evidence="4 5" id="KW-0472">Membrane</keyword>
<protein>
    <submittedName>
        <fullName evidence="7">GtrA family protein</fullName>
    </submittedName>
</protein>
<dbReference type="AlphaFoldDB" id="A0A848KTQ4"/>
<reference evidence="7 8" key="2">
    <citation type="submission" date="2020-06" db="EMBL/GenBank/DDBJ databases">
        <title>Antribacter stalactiti gen. nov., sp. nov., a new member of the family Nacardiaceae isolated from a cave.</title>
        <authorList>
            <person name="Kim I.S."/>
        </authorList>
    </citation>
    <scope>NUCLEOTIDE SEQUENCE [LARGE SCALE GENOMIC DNA]</scope>
    <source>
        <strain evidence="7 8">YC2-7</strain>
    </source>
</reference>
<feature type="transmembrane region" description="Helical" evidence="5">
    <location>
        <begin position="98"/>
        <end position="118"/>
    </location>
</feature>
<reference evidence="7 8" key="1">
    <citation type="submission" date="2019-05" db="EMBL/GenBank/DDBJ databases">
        <authorList>
            <person name="Lee S.D."/>
        </authorList>
    </citation>
    <scope>NUCLEOTIDE SEQUENCE [LARGE SCALE GENOMIC DNA]</scope>
    <source>
        <strain evidence="7 8">YC2-7</strain>
    </source>
</reference>
<evidence type="ECO:0000256" key="4">
    <source>
        <dbReference type="ARBA" id="ARBA00023136"/>
    </source>
</evidence>
<proteinExistence type="predicted"/>
<feature type="domain" description="GtrA/DPMS transmembrane" evidence="6">
    <location>
        <begin position="7"/>
        <end position="124"/>
    </location>
</feature>
<comment type="caution">
    <text evidence="7">The sequence shown here is derived from an EMBL/GenBank/DDBJ whole genome shotgun (WGS) entry which is preliminary data.</text>
</comment>
<dbReference type="Pfam" id="PF04138">
    <property type="entry name" value="GtrA_DPMS_TM"/>
    <property type="match status" value="1"/>
</dbReference>
<keyword evidence="2 5" id="KW-0812">Transmembrane</keyword>
<dbReference type="EMBL" id="VCQU01000020">
    <property type="protein sequence ID" value="NMN99540.1"/>
    <property type="molecule type" value="Genomic_DNA"/>
</dbReference>
<evidence type="ECO:0000256" key="3">
    <source>
        <dbReference type="ARBA" id="ARBA00022989"/>
    </source>
</evidence>
<evidence type="ECO:0000256" key="1">
    <source>
        <dbReference type="ARBA" id="ARBA00004141"/>
    </source>
</evidence>
<keyword evidence="3 5" id="KW-1133">Transmembrane helix</keyword>
<gene>
    <name evidence="7" type="ORF">FGL95_31435</name>
</gene>
<dbReference type="Proteomes" id="UP000535543">
    <property type="component" value="Unassembled WGS sequence"/>
</dbReference>
<dbReference type="InterPro" id="IPR007267">
    <property type="entry name" value="GtrA_DPMS_TM"/>
</dbReference>
<keyword evidence="8" id="KW-1185">Reference proteome</keyword>
<evidence type="ECO:0000256" key="5">
    <source>
        <dbReference type="SAM" id="Phobius"/>
    </source>
</evidence>
<comment type="subcellular location">
    <subcellularLocation>
        <location evidence="1">Membrane</location>
        <topology evidence="1">Multi-pass membrane protein</topology>
    </subcellularLocation>
</comment>
<evidence type="ECO:0000259" key="6">
    <source>
        <dbReference type="Pfam" id="PF04138"/>
    </source>
</evidence>
<evidence type="ECO:0000256" key="2">
    <source>
        <dbReference type="ARBA" id="ARBA00022692"/>
    </source>
</evidence>
<feature type="transmembrane region" description="Helical" evidence="5">
    <location>
        <begin position="70"/>
        <end position="92"/>
    </location>
</feature>
<evidence type="ECO:0000313" key="7">
    <source>
        <dbReference type="EMBL" id="NMN99540.1"/>
    </source>
</evidence>
<name>A0A848KTQ4_9NOCA</name>